<dbReference type="EMBL" id="JAODUO010002761">
    <property type="protein sequence ID" value="KAK2150471.1"/>
    <property type="molecule type" value="Genomic_DNA"/>
</dbReference>
<gene>
    <name evidence="2" type="ORF">NP493_2771g00000</name>
</gene>
<sequence>MQLHLTLTGFKIYISMFAAVCTLHIAKQLFINNFANKNHLFQNVCFFVSFGGQKIMQHSQMAHERNTCMFTYIHTWRIQLSKIKNIYVITLWQYVLLNMCMSPKISAIKKKVRYQIYFTRKQGKFALDQL</sequence>
<reference evidence="2" key="1">
    <citation type="journal article" date="2023" name="Mol. Biol. Evol.">
        <title>Third-Generation Sequencing Reveals the Adaptive Role of the Epigenome in Three Deep-Sea Polychaetes.</title>
        <authorList>
            <person name="Perez M."/>
            <person name="Aroh O."/>
            <person name="Sun Y."/>
            <person name="Lan Y."/>
            <person name="Juniper S.K."/>
            <person name="Young C.R."/>
            <person name="Angers B."/>
            <person name="Qian P.Y."/>
        </authorList>
    </citation>
    <scope>NUCLEOTIDE SEQUENCE</scope>
    <source>
        <strain evidence="2">R07B-5</strain>
    </source>
</reference>
<keyword evidence="1" id="KW-1133">Transmembrane helix</keyword>
<accession>A0AAD9JD80</accession>
<feature type="transmembrane region" description="Helical" evidence="1">
    <location>
        <begin position="12"/>
        <end position="30"/>
    </location>
</feature>
<keyword evidence="1" id="KW-0812">Transmembrane</keyword>
<keyword evidence="1" id="KW-0472">Membrane</keyword>
<dbReference type="Proteomes" id="UP001209878">
    <property type="component" value="Unassembled WGS sequence"/>
</dbReference>
<keyword evidence="3" id="KW-1185">Reference proteome</keyword>
<comment type="caution">
    <text evidence="2">The sequence shown here is derived from an EMBL/GenBank/DDBJ whole genome shotgun (WGS) entry which is preliminary data.</text>
</comment>
<evidence type="ECO:0000313" key="2">
    <source>
        <dbReference type="EMBL" id="KAK2150471.1"/>
    </source>
</evidence>
<dbReference type="AlphaFoldDB" id="A0AAD9JD80"/>
<evidence type="ECO:0000256" key="1">
    <source>
        <dbReference type="SAM" id="Phobius"/>
    </source>
</evidence>
<evidence type="ECO:0000313" key="3">
    <source>
        <dbReference type="Proteomes" id="UP001209878"/>
    </source>
</evidence>
<protein>
    <submittedName>
        <fullName evidence="2">Uncharacterized protein</fullName>
    </submittedName>
</protein>
<organism evidence="2 3">
    <name type="scientific">Ridgeia piscesae</name>
    <name type="common">Tubeworm</name>
    <dbReference type="NCBI Taxonomy" id="27915"/>
    <lineage>
        <taxon>Eukaryota</taxon>
        <taxon>Metazoa</taxon>
        <taxon>Spiralia</taxon>
        <taxon>Lophotrochozoa</taxon>
        <taxon>Annelida</taxon>
        <taxon>Polychaeta</taxon>
        <taxon>Sedentaria</taxon>
        <taxon>Canalipalpata</taxon>
        <taxon>Sabellida</taxon>
        <taxon>Siboglinidae</taxon>
        <taxon>Ridgeia</taxon>
    </lineage>
</organism>
<name>A0AAD9JD80_RIDPI</name>
<proteinExistence type="predicted"/>